<evidence type="ECO:0000313" key="2">
    <source>
        <dbReference type="EMBL" id="UTY40376.1"/>
    </source>
</evidence>
<proteinExistence type="predicted"/>
<evidence type="ECO:0008006" key="4">
    <source>
        <dbReference type="Google" id="ProtNLM"/>
    </source>
</evidence>
<sequence>MKRLLEIFGLGTLMVIGSSIVGGYSDYTTGTYPFSSIGSLMLYSGIAVFIWGEGLFIWKVIKKCSSWSKEIYNNKEK</sequence>
<gene>
    <name evidence="2" type="ORF">NMU03_06240</name>
</gene>
<evidence type="ECO:0000313" key="3">
    <source>
        <dbReference type="Proteomes" id="UP001060112"/>
    </source>
</evidence>
<name>A0ABY5I4V4_9FIRM</name>
<reference evidence="2" key="1">
    <citation type="submission" date="2022-07" db="EMBL/GenBank/DDBJ databases">
        <title>Faecal culturing of patients with breast cancer.</title>
        <authorList>
            <person name="Teng N.M.Y."/>
            <person name="Kiu R."/>
            <person name="Evans R."/>
            <person name="Baker D.J."/>
            <person name="Zenner C."/>
            <person name="Robinson S.D."/>
            <person name="Hall L.J."/>
        </authorList>
    </citation>
    <scope>NUCLEOTIDE SEQUENCE</scope>
    <source>
        <strain evidence="2">LH1062</strain>
    </source>
</reference>
<accession>A0ABY5I4V4</accession>
<evidence type="ECO:0000256" key="1">
    <source>
        <dbReference type="SAM" id="Phobius"/>
    </source>
</evidence>
<keyword evidence="1" id="KW-1133">Transmembrane helix</keyword>
<keyword evidence="3" id="KW-1185">Reference proteome</keyword>
<protein>
    <recommendedName>
        <fullName evidence="4">DUF3955 domain-containing protein</fullName>
    </recommendedName>
</protein>
<dbReference type="EMBL" id="CP101620">
    <property type="protein sequence ID" value="UTY40376.1"/>
    <property type="molecule type" value="Genomic_DNA"/>
</dbReference>
<feature type="transmembrane region" description="Helical" evidence="1">
    <location>
        <begin position="7"/>
        <end position="25"/>
    </location>
</feature>
<dbReference type="Proteomes" id="UP001060112">
    <property type="component" value="Chromosome"/>
</dbReference>
<feature type="transmembrane region" description="Helical" evidence="1">
    <location>
        <begin position="37"/>
        <end position="58"/>
    </location>
</feature>
<organism evidence="2 3">
    <name type="scientific">Allocoprobacillus halotolerans</name>
    <dbReference type="NCBI Taxonomy" id="2944914"/>
    <lineage>
        <taxon>Bacteria</taxon>
        <taxon>Bacillati</taxon>
        <taxon>Bacillota</taxon>
        <taxon>Erysipelotrichia</taxon>
        <taxon>Erysipelotrichales</taxon>
        <taxon>Erysipelotrichaceae</taxon>
        <taxon>Allocoprobacillus</taxon>
    </lineage>
</organism>
<dbReference type="RefSeq" id="WP_290141796.1">
    <property type="nucleotide sequence ID" value="NZ_CP101620.1"/>
</dbReference>
<keyword evidence="1" id="KW-0812">Transmembrane</keyword>
<keyword evidence="1" id="KW-0472">Membrane</keyword>